<dbReference type="PANTHER" id="PTHR45527">
    <property type="entry name" value="NONRIBOSOMAL PEPTIDE SYNTHETASE"/>
    <property type="match status" value="1"/>
</dbReference>
<keyword evidence="8" id="KW-0045">Antibiotic biosynthesis</keyword>
<evidence type="ECO:0000256" key="7">
    <source>
        <dbReference type="ARBA" id="ARBA00022737"/>
    </source>
</evidence>
<dbReference type="CDD" id="cd19535">
    <property type="entry name" value="Cyc_NRPS"/>
    <property type="match status" value="1"/>
</dbReference>
<keyword evidence="7" id="KW-0677">Repeat</keyword>
<dbReference type="PROSITE" id="PS50075">
    <property type="entry name" value="CARRIER"/>
    <property type="match status" value="2"/>
</dbReference>
<evidence type="ECO:0000256" key="1">
    <source>
        <dbReference type="ARBA" id="ARBA00001957"/>
    </source>
</evidence>
<dbReference type="GO" id="GO:0009239">
    <property type="term" value="P:enterobactin biosynthetic process"/>
    <property type="evidence" value="ECO:0007669"/>
    <property type="project" value="TreeGrafter"/>
</dbReference>
<dbReference type="OrthoDB" id="9765680at2"/>
<dbReference type="Gene3D" id="3.40.50.1820">
    <property type="entry name" value="alpha/beta hydrolase"/>
    <property type="match status" value="1"/>
</dbReference>
<dbReference type="InterPro" id="IPR000873">
    <property type="entry name" value="AMP-dep_synth/lig_dom"/>
</dbReference>
<dbReference type="Gene3D" id="3.30.559.10">
    <property type="entry name" value="Chloramphenicol acetyltransferase-like domain"/>
    <property type="match status" value="2"/>
</dbReference>
<keyword evidence="4" id="KW-0596">Phosphopantetheine</keyword>
<dbReference type="InterPro" id="IPR010071">
    <property type="entry name" value="AA_adenyl_dom"/>
</dbReference>
<dbReference type="InterPro" id="IPR057737">
    <property type="entry name" value="Condensation_MtbB-like"/>
</dbReference>
<feature type="domain" description="Carrier" evidence="10">
    <location>
        <begin position="2087"/>
        <end position="2162"/>
    </location>
</feature>
<comment type="pathway">
    <text evidence="2">Siderophore biosynthesis.</text>
</comment>
<dbReference type="InterPro" id="IPR020806">
    <property type="entry name" value="PKS_PP-bd"/>
</dbReference>
<dbReference type="InterPro" id="IPR001242">
    <property type="entry name" value="Condensation_dom"/>
</dbReference>
<dbReference type="GO" id="GO:0043041">
    <property type="term" value="P:amino acid activation for nonribosomal peptide biosynthetic process"/>
    <property type="evidence" value="ECO:0007669"/>
    <property type="project" value="TreeGrafter"/>
</dbReference>
<dbReference type="InterPro" id="IPR029058">
    <property type="entry name" value="AB_hydrolase_fold"/>
</dbReference>
<evidence type="ECO:0000256" key="5">
    <source>
        <dbReference type="ARBA" id="ARBA00022553"/>
    </source>
</evidence>
<name>A0A2Z2K8H8_9BACL</name>
<dbReference type="Pfam" id="PF00668">
    <property type="entry name" value="Condensation"/>
    <property type="match status" value="2"/>
</dbReference>
<keyword evidence="5" id="KW-0597">Phosphoprotein</keyword>
<gene>
    <name evidence="11" type="ORF">B9T62_13095</name>
</gene>
<dbReference type="PROSITE" id="PS00012">
    <property type="entry name" value="PHOSPHOPANTETHEINE"/>
    <property type="match status" value="1"/>
</dbReference>
<keyword evidence="12" id="KW-1185">Reference proteome</keyword>
<dbReference type="FunFam" id="3.40.50.980:FF:000001">
    <property type="entry name" value="Non-ribosomal peptide synthetase"/>
    <property type="match status" value="1"/>
</dbReference>
<feature type="domain" description="Carrier" evidence="10">
    <location>
        <begin position="1012"/>
        <end position="1087"/>
    </location>
</feature>
<evidence type="ECO:0000256" key="2">
    <source>
        <dbReference type="ARBA" id="ARBA00004924"/>
    </source>
</evidence>
<dbReference type="GO" id="GO:0005829">
    <property type="term" value="C:cytosol"/>
    <property type="evidence" value="ECO:0007669"/>
    <property type="project" value="TreeGrafter"/>
</dbReference>
<dbReference type="Pfam" id="PF00501">
    <property type="entry name" value="AMP-binding"/>
    <property type="match status" value="2"/>
</dbReference>
<dbReference type="Pfam" id="PF13193">
    <property type="entry name" value="AMP-binding_C"/>
    <property type="match status" value="1"/>
</dbReference>
<dbReference type="Proteomes" id="UP000249890">
    <property type="component" value="Chromosome"/>
</dbReference>
<dbReference type="FunFam" id="3.30.300.30:FF:000015">
    <property type="entry name" value="Nonribosomal peptide synthase SidD"/>
    <property type="match status" value="1"/>
</dbReference>
<accession>A0A2Z2K8H8</accession>
<dbReference type="FunFam" id="3.30.559.30:FF:000006">
    <property type="entry name" value="Yersiniabactin polyketide/non-ribosomal peptide synthetase"/>
    <property type="match status" value="1"/>
</dbReference>
<dbReference type="GO" id="GO:0009366">
    <property type="term" value="C:enterobactin synthetase complex"/>
    <property type="evidence" value="ECO:0007669"/>
    <property type="project" value="TreeGrafter"/>
</dbReference>
<evidence type="ECO:0000313" key="12">
    <source>
        <dbReference type="Proteomes" id="UP000249890"/>
    </source>
</evidence>
<dbReference type="Gene3D" id="1.10.1200.10">
    <property type="entry name" value="ACP-like"/>
    <property type="match status" value="1"/>
</dbReference>
<dbReference type="RefSeq" id="WP_087915633.1">
    <property type="nucleotide sequence ID" value="NZ_CP021780.1"/>
</dbReference>
<dbReference type="NCBIfam" id="NF003417">
    <property type="entry name" value="PRK04813.1"/>
    <property type="match status" value="2"/>
</dbReference>
<evidence type="ECO:0000256" key="4">
    <source>
        <dbReference type="ARBA" id="ARBA00022450"/>
    </source>
</evidence>
<sequence>MAEQVALSALSPEQKQWFRRQMRERGIPVLQIPLEKQTRETGLPLSFSQERLWLMEQLGGTASSYHLYQAIRITGRLQTGPLEASLRLLASEHESFRTSFISMEGKPHQYIATHSDIPLVRIKVAGGTESERLQQAEQAAQPLLTQPFDLSQAPLLRAGLLELAEDDHMLVFVIHHIVADGWSLRMLTQEWVQLYNALCKGQSPRHNRHRYDYADYACWQREWMQPDMLAEGLDYWKEQLRGADPFYTIPSHRPRPRMLTSGGDSCSLRLEAPELEALRALARSAGASLFMTVMAAFNVLLYRYTVNGDAVVGTPTAGRCREETEEMLGCFVNNVVLRTDIRDANSFMEVLQWTTRTVLGALNAQEVPFEHVLEELNPPRDMAYSPLFQLFFIFQQGNMSLDQLDGAVCTPQKWTQSSAKFDITVEVIEHLHHLDVMLEYNTDLYDKRLAEGLLENYVWMLRHLPAQAHQPLRFLPLIAPLEEAKLLRAGTGPGAVYPECSTLHSLVERQAAARPTAVAVVCGQRSYTYAELYGAAERLAVSLQHSGSAGPGRRIGICAAPSFELAAGILGILISGSAYVPLDPAFPEQRLQYIAGHAELDCILVDHPAEAERFGGHRCCDISPGSVCWQPPGDSVVSRESGTPQHAYLIYTSGSTGQPKGVTVTHRNAVHFLYSMQDLLQMTSEDSLLSLTTYSFDIFLLELFLPLSLGASVIFPQEGSNSDPGLLMREIDRYMPTFMQATPVLWRLLLAEGWKGSQRMNLLCGGEELKPELAAQLFTRGNTVWNLYGPTETAVWSLAHKLTPDDFLHQVPIGRPIGNTTCLILDEELALVPFGAEGTLYIGGDSVTDGYHRQPELTAQKFIMNPHHPSGGRMFNTGDRVRLLPGGELVYLGRKDQQLKLRGFRIEPSEIEHQLNLHPDIAASIVVACDDGQGEQLLAAYWVPSPAALGKSTVPGEAGFAHMLRAVLPSYMIPARFIKLEKLPLTPNRKVDRQFLARLPLDKADVTRSYTAPRSIIEIQLAEIWGEVLNWSRVGIHDHFFDLGGNSLLAVKLLAEMRSKMEVDFTLRQLLVASTIANVAAELDAAAVNPLLETGRAVTVDLPEFRVSPQEAFEPFPLTEVQMAYWSGRRTGSAATHVYQEMEFAGLDLGRFEQCFQALVKRHPMLRARVMPDGEQQILEEVPPYQVNVVDVSGCSEPERTSRLNGIRQVMAHTIHNGSWPMFAIEATRLPEGRTRIHISFDLMIADALSFRIILEELAGLYAGTAALPPLQATFRDYVLSLMSVTSASRYQRAQSYWQERIPRLPAAPQLPASALHGPERPEFKRWKAVLPARLWSKLSATARRRGLSTSALLLACYAEVLALYAKQPHFLLNLTLFNRLPLHPQMDQLVGDFTTISLLEVDYRDSCSFGRRAEQLQERLWTDLDHRLYSGIRVTEQLLAQSILSEPVPVVFTSLLDLSGKEGTADGFDQIFQRRNESETEARSLSETPQVWLDHQVAERNGELHYNWDAVEGKFPPGMLEEMFAVYGSLLRRLTEEESAWELPLPLAGPGTAGFAHHLQLAELDTRHRRSLELPDVALHQGFQRMACSQPHATALIVGGYTFSYKELNRKANAVAHQLVAYGVQQETLVAVVMDKGWEQVAAVLGILKAGAAYLPVDASLPAYRINELLELGQVQVALVQSSVPAASWTATGIHSIEVNENTGYEATPEYGSNADKMGDQLAYVLFTSGSTGTPKGVMISHQAAVNTLTDINRSYELNPQDIVLGLSSLSFDLSVFDIFGCLTAGGTLVLPDADRLRDPSHWLELMQMQQVTVWNSVPAFMNMLVMYAAPEVRPDSLRLCLLSGDWIPSSLPEAIRRLNPSTQVIALGGATEAAIWSIQYPVHTVDPAWHSIPYGLSMSGQRVYVLNARMEECPVAVPGELYIGGQGLAGGYWRDEVRSAERFIRSPITGERLYRTGDWGRYGSDGVIEFLGRDDLQVKISGYRIELSEIESALKTWPCVQESTVLAEGEQDAKRLRAFVILNPDRQSVPDPEVLRAHLRSRLPGYMVPYSISILDEFPLTPNGKIDRKALLATAPEKVGTTAGLPQSELEETVTTIWKELLNRPSIGRDEHFFDLGGNSLKLVQMHLKLQSMLNREIPIVELFKHTSVAALVEFLGNAPVDESQAGIEQKAVDRADRRFHARQTRRR</sequence>
<reference evidence="11 12" key="1">
    <citation type="submission" date="2017-06" db="EMBL/GenBank/DDBJ databases">
        <title>Complete genome sequence of Paenibacillus donghaensis KCTC 13049T isolated from East Sea sediment, South Korea.</title>
        <authorList>
            <person name="Jung B.K."/>
            <person name="Hong S.-J."/>
            <person name="Shin J.-H."/>
        </authorList>
    </citation>
    <scope>NUCLEOTIDE SEQUENCE [LARGE SCALE GENOMIC DNA]</scope>
    <source>
        <strain evidence="11 12">KCTC 13049</strain>
    </source>
</reference>
<dbReference type="EMBL" id="CP021780">
    <property type="protein sequence ID" value="ASA21624.1"/>
    <property type="molecule type" value="Genomic_DNA"/>
</dbReference>
<dbReference type="PROSITE" id="PS00455">
    <property type="entry name" value="AMP_BINDING"/>
    <property type="match status" value="2"/>
</dbReference>
<evidence type="ECO:0000256" key="3">
    <source>
        <dbReference type="ARBA" id="ARBA00006432"/>
    </source>
</evidence>
<evidence type="ECO:0000256" key="8">
    <source>
        <dbReference type="ARBA" id="ARBA00023194"/>
    </source>
</evidence>
<dbReference type="InterPro" id="IPR009081">
    <property type="entry name" value="PP-bd_ACP"/>
</dbReference>
<dbReference type="CDD" id="cd19531">
    <property type="entry name" value="LCL_NRPS-like"/>
    <property type="match status" value="1"/>
</dbReference>
<comment type="cofactor">
    <cofactor evidence="1">
        <name>pantetheine 4'-phosphate</name>
        <dbReference type="ChEBI" id="CHEBI:47942"/>
    </cofactor>
</comment>
<dbReference type="InterPro" id="IPR025110">
    <property type="entry name" value="AMP-bd_C"/>
</dbReference>
<keyword evidence="6" id="KW-0436">Ligase</keyword>
<evidence type="ECO:0000259" key="10">
    <source>
        <dbReference type="PROSITE" id="PS50075"/>
    </source>
</evidence>
<evidence type="ECO:0000313" key="11">
    <source>
        <dbReference type="EMBL" id="ASA21624.1"/>
    </source>
</evidence>
<dbReference type="FunFam" id="1.10.1200.10:FF:000005">
    <property type="entry name" value="Nonribosomal peptide synthetase 1"/>
    <property type="match status" value="1"/>
</dbReference>
<dbReference type="GO" id="GO:0008610">
    <property type="term" value="P:lipid biosynthetic process"/>
    <property type="evidence" value="ECO:0007669"/>
    <property type="project" value="UniProtKB-ARBA"/>
</dbReference>
<dbReference type="InterPro" id="IPR023213">
    <property type="entry name" value="CAT-like_dom_sf"/>
</dbReference>
<protein>
    <recommendedName>
        <fullName evidence="10">Carrier domain-containing protein</fullName>
    </recommendedName>
</protein>
<dbReference type="FunFam" id="3.30.559.10:FF:000023">
    <property type="entry name" value="Non-ribosomal peptide synthetase"/>
    <property type="match status" value="1"/>
</dbReference>
<keyword evidence="9" id="KW-0511">Multifunctional enzyme</keyword>
<dbReference type="FunFam" id="3.40.50.12780:FF:000012">
    <property type="entry name" value="Non-ribosomal peptide synthetase"/>
    <property type="match status" value="1"/>
</dbReference>
<dbReference type="InterPro" id="IPR036736">
    <property type="entry name" value="ACP-like_sf"/>
</dbReference>
<dbReference type="KEGG" id="pdh:B9T62_13095"/>
<dbReference type="SUPFAM" id="SSF52777">
    <property type="entry name" value="CoA-dependent acyltransferases"/>
    <property type="match status" value="4"/>
</dbReference>
<dbReference type="SUPFAM" id="SSF56801">
    <property type="entry name" value="Acetyl-CoA synthetase-like"/>
    <property type="match status" value="2"/>
</dbReference>
<dbReference type="InterPro" id="IPR042099">
    <property type="entry name" value="ANL_N_sf"/>
</dbReference>
<proteinExistence type="inferred from homology"/>
<dbReference type="InterPro" id="IPR006162">
    <property type="entry name" value="Ppantetheine_attach_site"/>
</dbReference>
<dbReference type="InterPro" id="IPR045851">
    <property type="entry name" value="AMP-bd_C_sf"/>
</dbReference>
<dbReference type="Gene3D" id="3.30.300.30">
    <property type="match status" value="2"/>
</dbReference>
<evidence type="ECO:0000256" key="6">
    <source>
        <dbReference type="ARBA" id="ARBA00022598"/>
    </source>
</evidence>
<dbReference type="CDD" id="cd12114">
    <property type="entry name" value="A_NRPS_TlmIV_like"/>
    <property type="match status" value="1"/>
</dbReference>
<dbReference type="InterPro" id="IPR020845">
    <property type="entry name" value="AMP-binding_CS"/>
</dbReference>
<dbReference type="PANTHER" id="PTHR45527:SF1">
    <property type="entry name" value="FATTY ACID SYNTHASE"/>
    <property type="match status" value="1"/>
</dbReference>
<dbReference type="Pfam" id="PF00550">
    <property type="entry name" value="PP-binding"/>
    <property type="match status" value="2"/>
</dbReference>
<organism evidence="11 12">
    <name type="scientific">Paenibacillus donghaensis</name>
    <dbReference type="NCBI Taxonomy" id="414771"/>
    <lineage>
        <taxon>Bacteria</taxon>
        <taxon>Bacillati</taxon>
        <taxon>Bacillota</taxon>
        <taxon>Bacilli</taxon>
        <taxon>Bacillales</taxon>
        <taxon>Paenibacillaceae</taxon>
        <taxon>Paenibacillus</taxon>
    </lineage>
</organism>
<dbReference type="NCBIfam" id="TIGR01733">
    <property type="entry name" value="AA-adenyl-dom"/>
    <property type="match status" value="2"/>
</dbReference>
<dbReference type="GO" id="GO:0047527">
    <property type="term" value="F:2,3-dihydroxybenzoate-serine ligase activity"/>
    <property type="evidence" value="ECO:0007669"/>
    <property type="project" value="TreeGrafter"/>
</dbReference>
<evidence type="ECO:0000256" key="9">
    <source>
        <dbReference type="ARBA" id="ARBA00023268"/>
    </source>
</evidence>
<dbReference type="Gene3D" id="3.30.559.30">
    <property type="entry name" value="Nonribosomal peptide synthetase, condensation domain"/>
    <property type="match status" value="2"/>
</dbReference>
<dbReference type="Gene3D" id="3.40.50.980">
    <property type="match status" value="2"/>
</dbReference>
<dbReference type="GO" id="GO:0031177">
    <property type="term" value="F:phosphopantetheine binding"/>
    <property type="evidence" value="ECO:0007669"/>
    <property type="project" value="InterPro"/>
</dbReference>
<dbReference type="SMART" id="SM00823">
    <property type="entry name" value="PKS_PP"/>
    <property type="match status" value="2"/>
</dbReference>
<dbReference type="Gene3D" id="3.40.50.12780">
    <property type="entry name" value="N-terminal domain of ligase-like"/>
    <property type="match status" value="1"/>
</dbReference>
<dbReference type="SUPFAM" id="SSF47336">
    <property type="entry name" value="ACP-like"/>
    <property type="match status" value="2"/>
</dbReference>
<dbReference type="Gene3D" id="2.30.38.10">
    <property type="entry name" value="Luciferase, Domain 3"/>
    <property type="match status" value="1"/>
</dbReference>
<comment type="similarity">
    <text evidence="3">Belongs to the ATP-dependent AMP-binding enzyme family.</text>
</comment>